<evidence type="ECO:0000256" key="1">
    <source>
        <dbReference type="ARBA" id="ARBA00022679"/>
    </source>
</evidence>
<dbReference type="Proteomes" id="UP000266302">
    <property type="component" value="Unassembled WGS sequence"/>
</dbReference>
<keyword evidence="2" id="KW-0749">Sporulation</keyword>
<gene>
    <name evidence="3" type="ORF">D3F03_00915</name>
</gene>
<organism evidence="3 4">
    <name type="scientific">Simplicispira hankyongi</name>
    <dbReference type="NCBI Taxonomy" id="2315688"/>
    <lineage>
        <taxon>Bacteria</taxon>
        <taxon>Pseudomonadati</taxon>
        <taxon>Pseudomonadota</taxon>
        <taxon>Betaproteobacteria</taxon>
        <taxon>Burkholderiales</taxon>
        <taxon>Comamonadaceae</taxon>
        <taxon>Simplicispira</taxon>
    </lineage>
</organism>
<dbReference type="AlphaFoldDB" id="A0A398CDT4"/>
<name>A0A398CDT4_9BURK</name>
<comment type="caution">
    <text evidence="3">The sequence shown here is derived from an EMBL/GenBank/DDBJ whole genome shotgun (WGS) entry which is preliminary data.</text>
</comment>
<accession>A0A398CDT4</accession>
<evidence type="ECO:0000256" key="2">
    <source>
        <dbReference type="ARBA" id="ARBA00022969"/>
    </source>
</evidence>
<dbReference type="EMBL" id="QXJC01000001">
    <property type="protein sequence ID" value="RID99047.1"/>
    <property type="molecule type" value="Genomic_DNA"/>
</dbReference>
<protein>
    <submittedName>
        <fullName evidence="3">Uncharacterized protein</fullName>
    </submittedName>
</protein>
<dbReference type="Pfam" id="PF20085">
    <property type="entry name" value="TGL"/>
    <property type="match status" value="1"/>
</dbReference>
<dbReference type="GO" id="GO:0003810">
    <property type="term" value="F:protein-glutamine gamma-glutamyltransferase activity"/>
    <property type="evidence" value="ECO:0007669"/>
    <property type="project" value="InterPro"/>
</dbReference>
<evidence type="ECO:0000313" key="3">
    <source>
        <dbReference type="EMBL" id="RID99047.1"/>
    </source>
</evidence>
<keyword evidence="4" id="KW-1185">Reference proteome</keyword>
<dbReference type="GO" id="GO:0030435">
    <property type="term" value="P:sporulation resulting in formation of a cellular spore"/>
    <property type="evidence" value="ECO:0007669"/>
    <property type="project" value="UniProtKB-KW"/>
</dbReference>
<evidence type="ECO:0000313" key="4">
    <source>
        <dbReference type="Proteomes" id="UP000266302"/>
    </source>
</evidence>
<dbReference type="InterPro" id="IPR020916">
    <property type="entry name" value="Gln_gamma-glutamylTfrase_bac"/>
</dbReference>
<sequence>MTAGIRIHLPDQAATTARRVLDQLHGWLNSLGLSEWVTCSIGFGLGWVLLNLAGELQAAPWALSCDTLGLCTAFGDGNGNGLDLAQETVLAMLFAPLPLTFPNLAELQSHVRIRVNIADTARKAELRFDTDAVDRPDGYWHYDEDHGFLLKEGQPLVEALTSALIPDASGRTYSFSCYRASEYVVLLGIARELEATHPALLEALEARWRTRPIASRRFHDAFVHEVGSAEAPVPMHYYIPGDRVWFRNPDEASSDVSGYEGSWVIYLGGGKFANFWQRGAPFDLRGKCLEVYFWRDALRVDAQGNQFIDEARVTQLRAQVAEGSALEASILQRMRRYRDASGTYRDGGCIDSTREFVNFIHSGAPRIQFDA</sequence>
<keyword evidence="1" id="KW-0808">Transferase</keyword>
<proteinExistence type="predicted"/>
<reference evidence="3 4" key="1">
    <citation type="submission" date="2018-09" db="EMBL/GenBank/DDBJ databases">
        <title>Draft genome of Simplicispira sp. NY-02.</title>
        <authorList>
            <person name="Im W.T."/>
        </authorList>
    </citation>
    <scope>NUCLEOTIDE SEQUENCE [LARGE SCALE GENOMIC DNA]</scope>
    <source>
        <strain evidence="3 4">NY-02</strain>
    </source>
</reference>